<dbReference type="Gene3D" id="3.50.30.30">
    <property type="match status" value="1"/>
</dbReference>
<dbReference type="PANTHER" id="PTHR10404:SF46">
    <property type="entry name" value="VACUOLAR PROTEIN SORTING-ASSOCIATED PROTEIN 70"/>
    <property type="match status" value="1"/>
</dbReference>
<proteinExistence type="predicted"/>
<organism evidence="4 5">
    <name type="scientific">Brassica napus</name>
    <name type="common">Rape</name>
    <dbReference type="NCBI Taxonomy" id="3708"/>
    <lineage>
        <taxon>Eukaryota</taxon>
        <taxon>Viridiplantae</taxon>
        <taxon>Streptophyta</taxon>
        <taxon>Embryophyta</taxon>
        <taxon>Tracheophyta</taxon>
        <taxon>Spermatophyta</taxon>
        <taxon>Magnoliopsida</taxon>
        <taxon>eudicotyledons</taxon>
        <taxon>Gunneridae</taxon>
        <taxon>Pentapetalae</taxon>
        <taxon>rosids</taxon>
        <taxon>malvids</taxon>
        <taxon>Brassicales</taxon>
        <taxon>Brassicaceae</taxon>
        <taxon>Brassiceae</taxon>
        <taxon>Brassica</taxon>
    </lineage>
</organism>
<reference evidence="4 5" key="1">
    <citation type="journal article" date="2014" name="Science">
        <title>Plant genetics. Early allopolyploid evolution in the post-Neolithic Brassica napus oilseed genome.</title>
        <authorList>
            <person name="Chalhoub B."/>
            <person name="Denoeud F."/>
            <person name="Liu S."/>
            <person name="Parkin I.A."/>
            <person name="Tang H."/>
            <person name="Wang X."/>
            <person name="Chiquet J."/>
            <person name="Belcram H."/>
            <person name="Tong C."/>
            <person name="Samans B."/>
            <person name="Correa M."/>
            <person name="Da Silva C."/>
            <person name="Just J."/>
            <person name="Falentin C."/>
            <person name="Koh C.S."/>
            <person name="Le Clainche I."/>
            <person name="Bernard M."/>
            <person name="Bento P."/>
            <person name="Noel B."/>
            <person name="Labadie K."/>
            <person name="Alberti A."/>
            <person name="Charles M."/>
            <person name="Arnaud D."/>
            <person name="Guo H."/>
            <person name="Daviaud C."/>
            <person name="Alamery S."/>
            <person name="Jabbari K."/>
            <person name="Zhao M."/>
            <person name="Edger P.P."/>
            <person name="Chelaifa H."/>
            <person name="Tack D."/>
            <person name="Lassalle G."/>
            <person name="Mestiri I."/>
            <person name="Schnel N."/>
            <person name="Le Paslier M.C."/>
            <person name="Fan G."/>
            <person name="Renault V."/>
            <person name="Bayer P.E."/>
            <person name="Golicz A.A."/>
            <person name="Manoli S."/>
            <person name="Lee T.H."/>
            <person name="Thi V.H."/>
            <person name="Chalabi S."/>
            <person name="Hu Q."/>
            <person name="Fan C."/>
            <person name="Tollenaere R."/>
            <person name="Lu Y."/>
            <person name="Battail C."/>
            <person name="Shen J."/>
            <person name="Sidebottom C.H."/>
            <person name="Wang X."/>
            <person name="Canaguier A."/>
            <person name="Chauveau A."/>
            <person name="Berard A."/>
            <person name="Deniot G."/>
            <person name="Guan M."/>
            <person name="Liu Z."/>
            <person name="Sun F."/>
            <person name="Lim Y.P."/>
            <person name="Lyons E."/>
            <person name="Town C.D."/>
            <person name="Bancroft I."/>
            <person name="Wang X."/>
            <person name="Meng J."/>
            <person name="Ma J."/>
            <person name="Pires J.C."/>
            <person name="King G.J."/>
            <person name="Brunel D."/>
            <person name="Delourme R."/>
            <person name="Renard M."/>
            <person name="Aury J.M."/>
            <person name="Adams K.L."/>
            <person name="Batley J."/>
            <person name="Snowdon R.J."/>
            <person name="Tost J."/>
            <person name="Edwards D."/>
            <person name="Zhou Y."/>
            <person name="Hua W."/>
            <person name="Sharpe A.G."/>
            <person name="Paterson A.H."/>
            <person name="Guan C."/>
            <person name="Wincker P."/>
        </authorList>
    </citation>
    <scope>NUCLEOTIDE SEQUENCE [LARGE SCALE GENOMIC DNA]</scope>
    <source>
        <strain evidence="5">cv. Darmor-bzh</strain>
    </source>
</reference>
<keyword evidence="1" id="KW-0325">Glycoprotein</keyword>
<keyword evidence="5" id="KW-1185">Reference proteome</keyword>
<dbReference type="Proteomes" id="UP000028999">
    <property type="component" value="Unassembled WGS sequence"/>
</dbReference>
<dbReference type="Proteomes" id="UP001295469">
    <property type="component" value="Chromosome C02"/>
</dbReference>
<accession>A0A078I345</accession>
<gene>
    <name evidence="4" type="primary">BnaC02g41410D</name>
    <name evidence="3" type="ORF">DARMORV10_C02P60630.1</name>
    <name evidence="4" type="ORF">GSBRNA2T00079792001</name>
</gene>
<dbReference type="STRING" id="3708.A0A078I345"/>
<feature type="chain" id="PRO_5040560857" evidence="2">
    <location>
        <begin position="18"/>
        <end position="167"/>
    </location>
</feature>
<name>A0A078I345_BRANA</name>
<dbReference type="Gramene" id="CDY44276">
    <property type="protein sequence ID" value="CDY44276"/>
    <property type="gene ID" value="GSBRNA2T00079792001"/>
</dbReference>
<feature type="signal peptide" evidence="2">
    <location>
        <begin position="1"/>
        <end position="17"/>
    </location>
</feature>
<dbReference type="InterPro" id="IPR039373">
    <property type="entry name" value="Peptidase_M28B"/>
</dbReference>
<dbReference type="InterPro" id="IPR046450">
    <property type="entry name" value="PA_dom_sf"/>
</dbReference>
<dbReference type="SUPFAM" id="SSF52025">
    <property type="entry name" value="PA domain"/>
    <property type="match status" value="1"/>
</dbReference>
<evidence type="ECO:0000256" key="2">
    <source>
        <dbReference type="SAM" id="SignalP"/>
    </source>
</evidence>
<reference evidence="3" key="3">
    <citation type="submission" date="2021-01" db="EMBL/GenBank/DDBJ databases">
        <authorList>
            <consortium name="Genoscope - CEA"/>
            <person name="William W."/>
        </authorList>
    </citation>
    <scope>NUCLEOTIDE SEQUENCE</scope>
</reference>
<dbReference type="PaxDb" id="3708-A0A078I345"/>
<keyword evidence="2" id="KW-0732">Signal</keyword>
<dbReference type="PANTHER" id="PTHR10404">
    <property type="entry name" value="N-ACETYLATED-ALPHA-LINKED ACIDIC DIPEPTIDASE"/>
    <property type="match status" value="1"/>
</dbReference>
<evidence type="ECO:0000256" key="1">
    <source>
        <dbReference type="ARBA" id="ARBA00023180"/>
    </source>
</evidence>
<dbReference type="AlphaFoldDB" id="A0A078I345"/>
<dbReference type="EMBL" id="LK032584">
    <property type="protein sequence ID" value="CDY44276.1"/>
    <property type="molecule type" value="Genomic_DNA"/>
</dbReference>
<evidence type="ECO:0000313" key="5">
    <source>
        <dbReference type="Proteomes" id="UP000028999"/>
    </source>
</evidence>
<evidence type="ECO:0000313" key="4">
    <source>
        <dbReference type="EMBL" id="CDY44276.1"/>
    </source>
</evidence>
<sequence>MLSSSMVAAILTKTASAASSPSCSPCLYLSSSSSPSSPSLLRIREIPIASHHTSLAPSWSRDKIDYGGRDECFPESGYCNGLGDPTTPGWASVDGCERLSEESVELRGDSPGIPSLPISAADAEVILRSVVGGVGPGILNLSCVGKTVIAEIENVIGVIEGEQEPDR</sequence>
<protein>
    <submittedName>
        <fullName evidence="3">(rape) hypothetical protein</fullName>
    </submittedName>
    <submittedName>
        <fullName evidence="4">BnaC02g41410D protein</fullName>
    </submittedName>
</protein>
<dbReference type="EMBL" id="HG994366">
    <property type="protein sequence ID" value="CAF1921172.1"/>
    <property type="molecule type" value="Genomic_DNA"/>
</dbReference>
<reference evidence="4" key="2">
    <citation type="submission" date="2014-06" db="EMBL/GenBank/DDBJ databases">
        <authorList>
            <person name="Genoscope - CEA"/>
        </authorList>
    </citation>
    <scope>NUCLEOTIDE SEQUENCE</scope>
</reference>
<evidence type="ECO:0000313" key="3">
    <source>
        <dbReference type="EMBL" id="CAF1921172.1"/>
    </source>
</evidence>